<comment type="similarity">
    <text evidence="6">Belongs to the squalene monooxygenase family.</text>
</comment>
<dbReference type="AlphaFoldDB" id="A0A5J5BRV6"/>
<dbReference type="OrthoDB" id="1678617at2759"/>
<evidence type="ECO:0000256" key="1">
    <source>
        <dbReference type="ARBA" id="ARBA00001974"/>
    </source>
</evidence>
<evidence type="ECO:0000256" key="4">
    <source>
        <dbReference type="ARBA" id="ARBA00023002"/>
    </source>
</evidence>
<dbReference type="InterPro" id="IPR040125">
    <property type="entry name" value="Squalene_monox"/>
</dbReference>
<evidence type="ECO:0000313" key="8">
    <source>
        <dbReference type="EMBL" id="KAA8545715.1"/>
    </source>
</evidence>
<dbReference type="GO" id="GO:0005783">
    <property type="term" value="C:endoplasmic reticulum"/>
    <property type="evidence" value="ECO:0007669"/>
    <property type="project" value="TreeGrafter"/>
</dbReference>
<dbReference type="GO" id="GO:0016020">
    <property type="term" value="C:membrane"/>
    <property type="evidence" value="ECO:0007669"/>
    <property type="project" value="UniProtKB-SubCell"/>
</dbReference>
<keyword evidence="9" id="KW-1185">Reference proteome</keyword>
<keyword evidence="3 6" id="KW-0274">FAD</keyword>
<evidence type="ECO:0000256" key="2">
    <source>
        <dbReference type="ARBA" id="ARBA00022630"/>
    </source>
</evidence>
<dbReference type="PANTHER" id="PTHR10835:SF0">
    <property type="entry name" value="SQUALENE MONOOXYGENASE"/>
    <property type="match status" value="1"/>
</dbReference>
<dbReference type="GO" id="GO:0016126">
    <property type="term" value="P:sterol biosynthetic process"/>
    <property type="evidence" value="ECO:0007669"/>
    <property type="project" value="UniProtKB-UniRule"/>
</dbReference>
<dbReference type="InterPro" id="IPR013698">
    <property type="entry name" value="Squalene_epoxidase"/>
</dbReference>
<feature type="transmembrane region" description="Helical" evidence="6">
    <location>
        <begin position="63"/>
        <end position="82"/>
    </location>
</feature>
<sequence length="149" mass="16592">MHKPVASTINTLAAALYRVFCASPDEAWKEIREACYDYMSLGGLFSDGPVALLSGLKPRPLSLLLHFFVVALYGIGRVLLPFPSPKRMWLGAKLILGVFGIIFPTILAEGVRQMFFPATIPAYYKIPTVYRAKFLVSYQLSERRMSSGV</sequence>
<evidence type="ECO:0000256" key="5">
    <source>
        <dbReference type="ARBA" id="ARBA00023136"/>
    </source>
</evidence>
<dbReference type="Pfam" id="PF08491">
    <property type="entry name" value="SE"/>
    <property type="match status" value="1"/>
</dbReference>
<evidence type="ECO:0000259" key="7">
    <source>
        <dbReference type="Pfam" id="PF08491"/>
    </source>
</evidence>
<reference evidence="8 9" key="1">
    <citation type="submission" date="2019-09" db="EMBL/GenBank/DDBJ databases">
        <title>A chromosome-level genome assembly of the Chinese tupelo Nyssa sinensis.</title>
        <authorList>
            <person name="Yang X."/>
            <person name="Kang M."/>
            <person name="Yang Y."/>
            <person name="Xiong H."/>
            <person name="Wang M."/>
            <person name="Zhang Z."/>
            <person name="Wang Z."/>
            <person name="Wu H."/>
            <person name="Ma T."/>
            <person name="Liu J."/>
            <person name="Xi Z."/>
        </authorList>
    </citation>
    <scope>NUCLEOTIDE SEQUENCE [LARGE SCALE GENOMIC DNA]</scope>
    <source>
        <strain evidence="8">J267</strain>
        <tissue evidence="8">Leaf</tissue>
    </source>
</reference>
<protein>
    <recommendedName>
        <fullName evidence="6">Squalene monooxygenase</fullName>
        <ecNumber evidence="6">1.14.14.17</ecNumber>
    </recommendedName>
</protein>
<evidence type="ECO:0000256" key="3">
    <source>
        <dbReference type="ARBA" id="ARBA00022827"/>
    </source>
</evidence>
<comment type="catalytic activity">
    <reaction evidence="6">
        <text>squalene + reduced [NADPH--hemoprotein reductase] + O2 = (S)-2,3-epoxysqualene + oxidized [NADPH--hemoprotein reductase] + H2O + H(+)</text>
        <dbReference type="Rhea" id="RHEA:25282"/>
        <dbReference type="Rhea" id="RHEA-COMP:11964"/>
        <dbReference type="Rhea" id="RHEA-COMP:11965"/>
        <dbReference type="ChEBI" id="CHEBI:15377"/>
        <dbReference type="ChEBI" id="CHEBI:15378"/>
        <dbReference type="ChEBI" id="CHEBI:15379"/>
        <dbReference type="ChEBI" id="CHEBI:15440"/>
        <dbReference type="ChEBI" id="CHEBI:15441"/>
        <dbReference type="ChEBI" id="CHEBI:57618"/>
        <dbReference type="ChEBI" id="CHEBI:58210"/>
        <dbReference type="EC" id="1.14.14.17"/>
    </reaction>
</comment>
<comment type="cofactor">
    <cofactor evidence="1 6">
        <name>FAD</name>
        <dbReference type="ChEBI" id="CHEBI:57692"/>
    </cofactor>
</comment>
<dbReference type="GO" id="GO:0004506">
    <property type="term" value="F:squalene monooxygenase activity"/>
    <property type="evidence" value="ECO:0007669"/>
    <property type="project" value="UniProtKB-UniRule"/>
</dbReference>
<dbReference type="UniPathway" id="UPA00767">
    <property type="reaction ID" value="UER00752"/>
</dbReference>
<gene>
    <name evidence="8" type="ORF">F0562_020834</name>
</gene>
<dbReference type="GO" id="GO:0050660">
    <property type="term" value="F:flavin adenine dinucleotide binding"/>
    <property type="evidence" value="ECO:0007669"/>
    <property type="project" value="UniProtKB-UniRule"/>
</dbReference>
<evidence type="ECO:0000313" key="9">
    <source>
        <dbReference type="Proteomes" id="UP000325577"/>
    </source>
</evidence>
<proteinExistence type="inferred from homology"/>
<keyword evidence="6" id="KW-0812">Transmembrane</keyword>
<keyword evidence="4 6" id="KW-0560">Oxidoreductase</keyword>
<dbReference type="Proteomes" id="UP000325577">
    <property type="component" value="Linkage Group LG10"/>
</dbReference>
<feature type="transmembrane region" description="Helical" evidence="6">
    <location>
        <begin position="88"/>
        <end position="107"/>
    </location>
</feature>
<name>A0A5J5BRV6_9ASTE</name>
<dbReference type="PANTHER" id="PTHR10835">
    <property type="entry name" value="SQUALENE MONOOXYGENASE"/>
    <property type="match status" value="1"/>
</dbReference>
<organism evidence="8 9">
    <name type="scientific">Nyssa sinensis</name>
    <dbReference type="NCBI Taxonomy" id="561372"/>
    <lineage>
        <taxon>Eukaryota</taxon>
        <taxon>Viridiplantae</taxon>
        <taxon>Streptophyta</taxon>
        <taxon>Embryophyta</taxon>
        <taxon>Tracheophyta</taxon>
        <taxon>Spermatophyta</taxon>
        <taxon>Magnoliopsida</taxon>
        <taxon>eudicotyledons</taxon>
        <taxon>Gunneridae</taxon>
        <taxon>Pentapetalae</taxon>
        <taxon>asterids</taxon>
        <taxon>Cornales</taxon>
        <taxon>Nyssaceae</taxon>
        <taxon>Nyssa</taxon>
    </lineage>
</organism>
<keyword evidence="5 6" id="KW-0472">Membrane</keyword>
<keyword evidence="2 6" id="KW-0285">Flavoprotein</keyword>
<dbReference type="EMBL" id="CM018033">
    <property type="protein sequence ID" value="KAA8545715.1"/>
    <property type="molecule type" value="Genomic_DNA"/>
</dbReference>
<comment type="function">
    <text evidence="6">Catalyzes the stereospecific oxidation of squalene to (S)-2,3-epoxysqualene, and is considered to be a rate-limiting enzyme in steroid biosynthesis.</text>
</comment>
<keyword evidence="6" id="KW-1133">Transmembrane helix</keyword>
<feature type="domain" description="Squalene epoxidase" evidence="7">
    <location>
        <begin position="2"/>
        <end position="89"/>
    </location>
</feature>
<comment type="subcellular location">
    <subcellularLocation>
        <location evidence="6">Membrane</location>
        <topology evidence="6">Multi-pass membrane protein</topology>
    </subcellularLocation>
</comment>
<evidence type="ECO:0000256" key="6">
    <source>
        <dbReference type="RuleBase" id="RU367121"/>
    </source>
</evidence>
<accession>A0A5J5BRV6</accession>
<dbReference type="EC" id="1.14.14.17" evidence="6"/>